<reference evidence="2 3" key="1">
    <citation type="journal article" date="2011" name="J. Bacteriol.">
        <title>Draft genome sequence of the marine bacterium Streptomyces griseoaurantiacus M045, which produces novel manumycin-type antibiotics with a pABA core component.</title>
        <authorList>
            <person name="Li F."/>
            <person name="Jiang P."/>
            <person name="Zheng H."/>
            <person name="Wang S."/>
            <person name="Zhao G."/>
            <person name="Qin S."/>
            <person name="Liu Z."/>
        </authorList>
    </citation>
    <scope>NUCLEOTIDE SEQUENCE [LARGE SCALE GENOMIC DNA]</scope>
    <source>
        <strain evidence="2 3">M045</strain>
    </source>
</reference>
<protein>
    <submittedName>
        <fullName evidence="2">Uncharacterized protein</fullName>
    </submittedName>
</protein>
<gene>
    <name evidence="2" type="ORF">SGM_2000</name>
</gene>
<feature type="region of interest" description="Disordered" evidence="1">
    <location>
        <begin position="1"/>
        <end position="44"/>
    </location>
</feature>
<proteinExistence type="predicted"/>
<dbReference type="Proteomes" id="UP000003022">
    <property type="component" value="Unassembled WGS sequence"/>
</dbReference>
<evidence type="ECO:0000313" key="3">
    <source>
        <dbReference type="Proteomes" id="UP000003022"/>
    </source>
</evidence>
<comment type="caution">
    <text evidence="2">The sequence shown here is derived from an EMBL/GenBank/DDBJ whole genome shotgun (WGS) entry which is preliminary data.</text>
</comment>
<name>F3NFT6_9ACTN</name>
<evidence type="ECO:0000313" key="2">
    <source>
        <dbReference type="EMBL" id="EGG47638.1"/>
    </source>
</evidence>
<dbReference type="EMBL" id="AEYX01000030">
    <property type="protein sequence ID" value="EGG47638.1"/>
    <property type="molecule type" value="Genomic_DNA"/>
</dbReference>
<organism evidence="2 3">
    <name type="scientific">Streptomyces griseoaurantiacus M045</name>
    <dbReference type="NCBI Taxonomy" id="996637"/>
    <lineage>
        <taxon>Bacteria</taxon>
        <taxon>Bacillati</taxon>
        <taxon>Actinomycetota</taxon>
        <taxon>Actinomycetes</taxon>
        <taxon>Kitasatosporales</taxon>
        <taxon>Streptomycetaceae</taxon>
        <taxon>Streptomyces</taxon>
        <taxon>Streptomyces aurantiacus group</taxon>
    </lineage>
</organism>
<sequence length="44" mass="4788">MSSADGRPDGRRRWEGNNAGEGRGTCPQFLSVAGPRGRRTTLWA</sequence>
<keyword evidence="3" id="KW-1185">Reference proteome</keyword>
<accession>F3NFT6</accession>
<dbReference type="AlphaFoldDB" id="F3NFT6"/>
<evidence type="ECO:0000256" key="1">
    <source>
        <dbReference type="SAM" id="MobiDB-lite"/>
    </source>
</evidence>
<feature type="compositionally biased region" description="Basic and acidic residues" evidence="1">
    <location>
        <begin position="1"/>
        <end position="15"/>
    </location>
</feature>